<dbReference type="eggNOG" id="KOG4183">
    <property type="taxonomic scope" value="Eukaryota"/>
</dbReference>
<protein>
    <recommendedName>
        <fullName evidence="8">DNA-directed RNA polymerase I subunit RPA49</fullName>
    </recommendedName>
</protein>
<proteinExistence type="inferred from homology"/>
<dbReference type="InterPro" id="IPR009668">
    <property type="entry name" value="RNA_pol-assoc_fac_A49-like"/>
</dbReference>
<dbReference type="Proteomes" id="UP000001593">
    <property type="component" value="Unassembled WGS sequence"/>
</dbReference>
<keyword evidence="3" id="KW-0240">DNA-directed RNA polymerase</keyword>
<keyword evidence="7" id="KW-1185">Reference proteome</keyword>
<evidence type="ECO:0000256" key="5">
    <source>
        <dbReference type="ARBA" id="ARBA00023242"/>
    </source>
</evidence>
<evidence type="ECO:0000256" key="1">
    <source>
        <dbReference type="ARBA" id="ARBA00004604"/>
    </source>
</evidence>
<evidence type="ECO:0000256" key="3">
    <source>
        <dbReference type="ARBA" id="ARBA00022478"/>
    </source>
</evidence>
<gene>
    <name evidence="6" type="ORF">NEMVEDRAFT_v1g247138</name>
</gene>
<accession>A7SSI8</accession>
<name>A7SSI8_NEMVE</name>
<comment type="similarity">
    <text evidence="2">Belongs to the eukaryotic RPA49/POLR1E RNA polymerase subunit family.</text>
</comment>
<dbReference type="GO" id="GO:0003677">
    <property type="term" value="F:DNA binding"/>
    <property type="evidence" value="ECO:0007669"/>
    <property type="project" value="InterPro"/>
</dbReference>
<dbReference type="PhylomeDB" id="A7SSI8"/>
<dbReference type="EMBL" id="DS469777">
    <property type="protein sequence ID" value="EDO33328.1"/>
    <property type="molecule type" value="Genomic_DNA"/>
</dbReference>
<dbReference type="PANTHER" id="PTHR14440">
    <property type="entry name" value="DNA-DIRECTED RNA POLYMERASE I SUBUNIT RPA49"/>
    <property type="match status" value="1"/>
</dbReference>
<evidence type="ECO:0000313" key="6">
    <source>
        <dbReference type="EMBL" id="EDO33328.1"/>
    </source>
</evidence>
<keyword evidence="4" id="KW-0804">Transcription</keyword>
<dbReference type="AlphaFoldDB" id="A7SSI8"/>
<dbReference type="STRING" id="45351.A7SSI8"/>
<evidence type="ECO:0000313" key="7">
    <source>
        <dbReference type="Proteomes" id="UP000001593"/>
    </source>
</evidence>
<evidence type="ECO:0000256" key="4">
    <source>
        <dbReference type="ARBA" id="ARBA00023163"/>
    </source>
</evidence>
<dbReference type="InParanoid" id="A7SSI8"/>
<dbReference type="GO" id="GO:0006362">
    <property type="term" value="P:transcription elongation by RNA polymerase I"/>
    <property type="evidence" value="ECO:0000318"/>
    <property type="project" value="GO_Central"/>
</dbReference>
<organism evidence="6 7">
    <name type="scientific">Nematostella vectensis</name>
    <name type="common">Starlet sea anemone</name>
    <dbReference type="NCBI Taxonomy" id="45351"/>
    <lineage>
        <taxon>Eukaryota</taxon>
        <taxon>Metazoa</taxon>
        <taxon>Cnidaria</taxon>
        <taxon>Anthozoa</taxon>
        <taxon>Hexacorallia</taxon>
        <taxon>Actiniaria</taxon>
        <taxon>Edwardsiidae</taxon>
        <taxon>Nematostella</taxon>
    </lineage>
</organism>
<keyword evidence="5" id="KW-0539">Nucleus</keyword>
<comment type="subcellular location">
    <subcellularLocation>
        <location evidence="1">Nucleus</location>
        <location evidence="1">Nucleolus</location>
    </subcellularLocation>
</comment>
<evidence type="ECO:0008006" key="8">
    <source>
        <dbReference type="Google" id="ProtNLM"/>
    </source>
</evidence>
<reference evidence="6 7" key="1">
    <citation type="journal article" date="2007" name="Science">
        <title>Sea anemone genome reveals ancestral eumetazoan gene repertoire and genomic organization.</title>
        <authorList>
            <person name="Putnam N.H."/>
            <person name="Srivastava M."/>
            <person name="Hellsten U."/>
            <person name="Dirks B."/>
            <person name="Chapman J."/>
            <person name="Salamov A."/>
            <person name="Terry A."/>
            <person name="Shapiro H."/>
            <person name="Lindquist E."/>
            <person name="Kapitonov V.V."/>
            <person name="Jurka J."/>
            <person name="Genikhovich G."/>
            <person name="Grigoriev I.V."/>
            <person name="Lucas S.M."/>
            <person name="Steele R.E."/>
            <person name="Finnerty J.R."/>
            <person name="Technau U."/>
            <person name="Martindale M.Q."/>
            <person name="Rokhsar D.S."/>
        </authorList>
    </citation>
    <scope>NUCLEOTIDE SEQUENCE [LARGE SCALE GENOMIC DNA]</scope>
    <source>
        <strain evidence="7">CH2 X CH6</strain>
    </source>
</reference>
<dbReference type="Pfam" id="PF06870">
    <property type="entry name" value="RNA_pol_I_A49"/>
    <property type="match status" value="1"/>
</dbReference>
<dbReference type="OrthoDB" id="532500at2759"/>
<evidence type="ECO:0000256" key="2">
    <source>
        <dbReference type="ARBA" id="ARBA00009430"/>
    </source>
</evidence>
<dbReference type="GO" id="GO:0005736">
    <property type="term" value="C:RNA polymerase I complex"/>
    <property type="evidence" value="ECO:0000318"/>
    <property type="project" value="GO_Central"/>
</dbReference>
<sequence>MATARLTYVPLEEDGLQPILVQFTNGCLTADKKGKRKDGLKFSYYRWADKADRRKKQRRTLVAKSEKMEYNGQNFGQFSRASSLCKYLVGVHDTSTGDMNVYDAQMFTLQPKILETAAATEQEDSKKDMSYLEKNDRLTEAFGSNKKKRAMVSRQKNMIEEDVLDTTVVNAVKGSLNASFTEMEEPEQSSSIPPYNQNALEPSDVYRLDNIITPPEYETIRGPAKELEASKRDTIDEWRQQSRFPEYILHHAAVMPMDPEQRAHKSCLLLYLSYMITLYHLNYKAINKKDVLSNVPDMIKNKLLRMFTLENPQRRGNRLVPKRLKDRLLSYILVLALIIDDFIVDCNSIGKSLKMDPKKVANHMRVLGCSVDSAGTGRKRKVDGETAAADTRTASLVTPLPPNFPNI</sequence>
<dbReference type="GO" id="GO:0001188">
    <property type="term" value="P:RNA polymerase I preinitiation complex assembly"/>
    <property type="evidence" value="ECO:0000318"/>
    <property type="project" value="GO_Central"/>
</dbReference>
<dbReference type="OMA" id="DVYPFDE"/>
<dbReference type="KEGG" id="nve:5504549"/>
<dbReference type="HOGENOM" id="CLU_034953_0_1_1"/>